<organism evidence="6 7">
    <name type="scientific">Nesidiocoris tenuis</name>
    <dbReference type="NCBI Taxonomy" id="355587"/>
    <lineage>
        <taxon>Eukaryota</taxon>
        <taxon>Metazoa</taxon>
        <taxon>Ecdysozoa</taxon>
        <taxon>Arthropoda</taxon>
        <taxon>Hexapoda</taxon>
        <taxon>Insecta</taxon>
        <taxon>Pterygota</taxon>
        <taxon>Neoptera</taxon>
        <taxon>Paraneoptera</taxon>
        <taxon>Hemiptera</taxon>
        <taxon>Heteroptera</taxon>
        <taxon>Panheteroptera</taxon>
        <taxon>Cimicomorpha</taxon>
        <taxon>Miridae</taxon>
        <taxon>Dicyphina</taxon>
        <taxon>Nesidiocoris</taxon>
    </lineage>
</organism>
<feature type="transmembrane region" description="Helical" evidence="5">
    <location>
        <begin position="13"/>
        <end position="34"/>
    </location>
</feature>
<evidence type="ECO:0008006" key="8">
    <source>
        <dbReference type="Google" id="ProtNLM"/>
    </source>
</evidence>
<dbReference type="EMBL" id="AP028919">
    <property type="protein sequence ID" value="BET00297.1"/>
    <property type="molecule type" value="Genomic_DNA"/>
</dbReference>
<evidence type="ECO:0000256" key="4">
    <source>
        <dbReference type="ARBA" id="ARBA00023136"/>
    </source>
</evidence>
<keyword evidence="7" id="KW-1185">Reference proteome</keyword>
<comment type="subcellular location">
    <subcellularLocation>
        <location evidence="1">Membrane</location>
        <topology evidence="1">Single-pass membrane protein</topology>
    </subcellularLocation>
</comment>
<evidence type="ECO:0000313" key="7">
    <source>
        <dbReference type="Proteomes" id="UP001307889"/>
    </source>
</evidence>
<sequence>MFSRALADRLHKAFVFVCFGTTIVGTGIAGYRFAMMLSNRPSKDETVVTKYMDEVRRIDPEALPDGPITRA</sequence>
<evidence type="ECO:0000256" key="3">
    <source>
        <dbReference type="ARBA" id="ARBA00022989"/>
    </source>
</evidence>
<proteinExistence type="predicted"/>
<protein>
    <recommendedName>
        <fullName evidence="8">Mitochondrial cytochrome c oxidase subunit VIc/VIIs domain-containing protein</fullName>
    </recommendedName>
</protein>
<accession>A0ABN7B7E4</accession>
<evidence type="ECO:0000256" key="2">
    <source>
        <dbReference type="ARBA" id="ARBA00022692"/>
    </source>
</evidence>
<dbReference type="InterPro" id="IPR029208">
    <property type="entry name" value="COX14"/>
</dbReference>
<name>A0ABN7B7E4_9HEMI</name>
<evidence type="ECO:0000313" key="6">
    <source>
        <dbReference type="EMBL" id="BET00297.1"/>
    </source>
</evidence>
<keyword evidence="3 5" id="KW-1133">Transmembrane helix</keyword>
<dbReference type="Pfam" id="PF14880">
    <property type="entry name" value="COX14"/>
    <property type="match status" value="1"/>
</dbReference>
<keyword evidence="2 5" id="KW-0812">Transmembrane</keyword>
<evidence type="ECO:0000256" key="5">
    <source>
        <dbReference type="SAM" id="Phobius"/>
    </source>
</evidence>
<reference evidence="6 7" key="1">
    <citation type="submission" date="2023-09" db="EMBL/GenBank/DDBJ databases">
        <title>Nesidiocoris tenuis whole genome shotgun sequence.</title>
        <authorList>
            <person name="Shibata T."/>
            <person name="Shimoda M."/>
            <person name="Kobayashi T."/>
            <person name="Uehara T."/>
        </authorList>
    </citation>
    <scope>NUCLEOTIDE SEQUENCE [LARGE SCALE GENOMIC DNA]</scope>
    <source>
        <strain evidence="6 7">Japan</strain>
    </source>
</reference>
<keyword evidence="4 5" id="KW-0472">Membrane</keyword>
<dbReference type="Proteomes" id="UP001307889">
    <property type="component" value="Chromosome 11"/>
</dbReference>
<evidence type="ECO:0000256" key="1">
    <source>
        <dbReference type="ARBA" id="ARBA00004167"/>
    </source>
</evidence>
<gene>
    <name evidence="6" type="ORF">NTJ_13114</name>
</gene>